<dbReference type="Proteomes" id="UP000887116">
    <property type="component" value="Unassembled WGS sequence"/>
</dbReference>
<evidence type="ECO:0000313" key="2">
    <source>
        <dbReference type="Proteomes" id="UP000887116"/>
    </source>
</evidence>
<comment type="caution">
    <text evidence="1">The sequence shown here is derived from an EMBL/GenBank/DDBJ whole genome shotgun (WGS) entry which is preliminary data.</text>
</comment>
<dbReference type="OrthoDB" id="6425616at2759"/>
<evidence type="ECO:0000313" key="1">
    <source>
        <dbReference type="EMBL" id="GFR15623.1"/>
    </source>
</evidence>
<sequence length="125" mass="14026">MKTNRCRIIGAEHPVGTLLASPGDHGNTKGNGAFGLLLRFTDHRVPKEKVPWQPSVLDETLSNPSGTCVSNGFSSRFWASRFLAKVARVWLQQVQRRPVFQANLNAQFPSKISKESLRKDRLNVR</sequence>
<gene>
    <name evidence="1" type="ORF">TNCT_690371</name>
</gene>
<organism evidence="1 2">
    <name type="scientific">Trichonephila clavata</name>
    <name type="common">Joro spider</name>
    <name type="synonym">Nephila clavata</name>
    <dbReference type="NCBI Taxonomy" id="2740835"/>
    <lineage>
        <taxon>Eukaryota</taxon>
        <taxon>Metazoa</taxon>
        <taxon>Ecdysozoa</taxon>
        <taxon>Arthropoda</taxon>
        <taxon>Chelicerata</taxon>
        <taxon>Arachnida</taxon>
        <taxon>Araneae</taxon>
        <taxon>Araneomorphae</taxon>
        <taxon>Entelegynae</taxon>
        <taxon>Araneoidea</taxon>
        <taxon>Nephilidae</taxon>
        <taxon>Trichonephila</taxon>
    </lineage>
</organism>
<dbReference type="AlphaFoldDB" id="A0A8X6J918"/>
<reference evidence="1" key="1">
    <citation type="submission" date="2020-07" db="EMBL/GenBank/DDBJ databases">
        <title>Multicomponent nature underlies the extraordinary mechanical properties of spider dragline silk.</title>
        <authorList>
            <person name="Kono N."/>
            <person name="Nakamura H."/>
            <person name="Mori M."/>
            <person name="Yoshida Y."/>
            <person name="Ohtoshi R."/>
            <person name="Malay A.D."/>
            <person name="Moran D.A.P."/>
            <person name="Tomita M."/>
            <person name="Numata K."/>
            <person name="Arakawa K."/>
        </authorList>
    </citation>
    <scope>NUCLEOTIDE SEQUENCE</scope>
</reference>
<keyword evidence="2" id="KW-1185">Reference proteome</keyword>
<protein>
    <submittedName>
        <fullName evidence="1">Uncharacterized protein</fullName>
    </submittedName>
</protein>
<accession>A0A8X6J918</accession>
<dbReference type="EMBL" id="BMAO01017432">
    <property type="protein sequence ID" value="GFR15623.1"/>
    <property type="molecule type" value="Genomic_DNA"/>
</dbReference>
<proteinExistence type="predicted"/>
<name>A0A8X6J918_TRICU</name>